<feature type="compositionally biased region" description="Polar residues" evidence="1">
    <location>
        <begin position="32"/>
        <end position="48"/>
    </location>
</feature>
<sequence length="158" mass="17209">MGTRSRQPAARIRLLVESHCRQQKITPAECSLTGSESVETAQGNNSGKGTMKKGQHSNSSSVDCSRNDALASLRVGQAVSQEPTRHLTVSWIVSVTLHPLGNHNQSQRFNSLSENASCQMWNPHHVGVSPPGCCGASEKMDNYRKGSSWISLVDRHET</sequence>
<feature type="region of interest" description="Disordered" evidence="1">
    <location>
        <begin position="31"/>
        <end position="65"/>
    </location>
</feature>
<proteinExistence type="predicted"/>
<keyword evidence="3" id="KW-1185">Reference proteome</keyword>
<accession>A0A0V0ZX26</accession>
<evidence type="ECO:0000313" key="2">
    <source>
        <dbReference type="EMBL" id="KRY17176.1"/>
    </source>
</evidence>
<evidence type="ECO:0000313" key="3">
    <source>
        <dbReference type="Proteomes" id="UP000054783"/>
    </source>
</evidence>
<gene>
    <name evidence="2" type="ORF">T12_11073</name>
</gene>
<dbReference type="EMBL" id="JYDQ01000066">
    <property type="protein sequence ID" value="KRY17176.1"/>
    <property type="molecule type" value="Genomic_DNA"/>
</dbReference>
<organism evidence="2 3">
    <name type="scientific">Trichinella patagoniensis</name>
    <dbReference type="NCBI Taxonomy" id="990121"/>
    <lineage>
        <taxon>Eukaryota</taxon>
        <taxon>Metazoa</taxon>
        <taxon>Ecdysozoa</taxon>
        <taxon>Nematoda</taxon>
        <taxon>Enoplea</taxon>
        <taxon>Dorylaimia</taxon>
        <taxon>Trichinellida</taxon>
        <taxon>Trichinellidae</taxon>
        <taxon>Trichinella</taxon>
    </lineage>
</organism>
<dbReference type="AlphaFoldDB" id="A0A0V0ZX26"/>
<protein>
    <submittedName>
        <fullName evidence="2">Uncharacterized protein</fullName>
    </submittedName>
</protein>
<name>A0A0V0ZX26_9BILA</name>
<reference evidence="2 3" key="1">
    <citation type="submission" date="2015-01" db="EMBL/GenBank/DDBJ databases">
        <title>Evolution of Trichinella species and genotypes.</title>
        <authorList>
            <person name="Korhonen P.K."/>
            <person name="Edoardo P."/>
            <person name="Giuseppe L.R."/>
            <person name="Gasser R.B."/>
        </authorList>
    </citation>
    <scope>NUCLEOTIDE SEQUENCE [LARGE SCALE GENOMIC DNA]</scope>
    <source>
        <strain evidence="2">ISS2496</strain>
    </source>
</reference>
<evidence type="ECO:0000256" key="1">
    <source>
        <dbReference type="SAM" id="MobiDB-lite"/>
    </source>
</evidence>
<comment type="caution">
    <text evidence="2">The sequence shown here is derived from an EMBL/GenBank/DDBJ whole genome shotgun (WGS) entry which is preliminary data.</text>
</comment>
<dbReference type="Proteomes" id="UP000054783">
    <property type="component" value="Unassembled WGS sequence"/>
</dbReference>